<dbReference type="EC" id="1.1.1.100" evidence="3"/>
<dbReference type="PANTHER" id="PTHR43639">
    <property type="entry name" value="OXIDOREDUCTASE, SHORT-CHAIN DEHYDROGENASE/REDUCTASE FAMILY (AFU_ORTHOLOGUE AFUA_5G02870)"/>
    <property type="match status" value="1"/>
</dbReference>
<name>K1LA32_CECL9</name>
<dbReference type="PANTHER" id="PTHR43639:SF1">
    <property type="entry name" value="SHORT-CHAIN DEHYDROGENASE_REDUCTASE FAMILY PROTEIN"/>
    <property type="match status" value="1"/>
</dbReference>
<evidence type="ECO:0000313" key="3">
    <source>
        <dbReference type="EMBL" id="EKB49122.1"/>
    </source>
</evidence>
<evidence type="ECO:0000256" key="2">
    <source>
        <dbReference type="ARBA" id="ARBA00023002"/>
    </source>
</evidence>
<dbReference type="InterPro" id="IPR036291">
    <property type="entry name" value="NAD(P)-bd_dom_sf"/>
</dbReference>
<organism evidence="3 4">
    <name type="scientific">Cecembia lonarensis (strain CCUG 58316 / KCTC 22772 / LW9)</name>
    <dbReference type="NCBI Taxonomy" id="1225176"/>
    <lineage>
        <taxon>Bacteria</taxon>
        <taxon>Pseudomonadati</taxon>
        <taxon>Bacteroidota</taxon>
        <taxon>Cytophagia</taxon>
        <taxon>Cytophagales</taxon>
        <taxon>Cyclobacteriaceae</taxon>
        <taxon>Cecembia</taxon>
    </lineage>
</organism>
<dbReference type="PRINTS" id="PR00080">
    <property type="entry name" value="SDRFAMILY"/>
</dbReference>
<dbReference type="SUPFAM" id="SSF51735">
    <property type="entry name" value="NAD(P)-binding Rossmann-fold domains"/>
    <property type="match status" value="1"/>
</dbReference>
<dbReference type="AlphaFoldDB" id="K1LA32"/>
<protein>
    <submittedName>
        <fullName evidence="3">3-oxoacyl-[acyl-carrier-protein] reductase FabG</fullName>
        <ecNumber evidence="3">1.1.1.100</ecNumber>
    </submittedName>
</protein>
<dbReference type="Proteomes" id="UP000004478">
    <property type="component" value="Unassembled WGS sequence"/>
</dbReference>
<evidence type="ECO:0000256" key="1">
    <source>
        <dbReference type="ARBA" id="ARBA00006484"/>
    </source>
</evidence>
<sequence length="255" mass="28140">MTEAIPYDRGFIQRKKILITGASKGIGFALAKELDSKGTSLLLHASSEEGYERLWTHFEGRGHAFWQADFFKPHEIEASLQSVLDDFGPLDGFVNCVGVRLRRPVNLLNVSIIQDTFNANFTSYLEVIRLITKKKRFQSGLSILSISSISAHSGAAGVSIYAATKGALESATRCLAKELYKKEIRINIIVCGQVNTEAYQALMNSKEDKQDAVLERQYMGLLQPSNLVNACIFLLSESSCFINGTSFPADGGYLQ</sequence>
<keyword evidence="4" id="KW-1185">Reference proteome</keyword>
<dbReference type="RefSeq" id="WP_009185250.1">
    <property type="nucleotide sequence ID" value="NZ_AMGM01000032.1"/>
</dbReference>
<evidence type="ECO:0000313" key="4">
    <source>
        <dbReference type="Proteomes" id="UP000004478"/>
    </source>
</evidence>
<comment type="similarity">
    <text evidence="1">Belongs to the short-chain dehydrogenases/reductases (SDR) family.</text>
</comment>
<keyword evidence="2 3" id="KW-0560">Oxidoreductase</keyword>
<dbReference type="Pfam" id="PF13561">
    <property type="entry name" value="adh_short_C2"/>
    <property type="match status" value="1"/>
</dbReference>
<accession>K1LA32</accession>
<dbReference type="InterPro" id="IPR002347">
    <property type="entry name" value="SDR_fam"/>
</dbReference>
<proteinExistence type="inferred from homology"/>
<dbReference type="EMBL" id="AMGM01000032">
    <property type="protein sequence ID" value="EKB49122.1"/>
    <property type="molecule type" value="Genomic_DNA"/>
</dbReference>
<dbReference type="OrthoDB" id="9804104at2"/>
<dbReference type="CDD" id="cd05233">
    <property type="entry name" value="SDR_c"/>
    <property type="match status" value="1"/>
</dbReference>
<comment type="caution">
    <text evidence="3">The sequence shown here is derived from an EMBL/GenBank/DDBJ whole genome shotgun (WGS) entry which is preliminary data.</text>
</comment>
<gene>
    <name evidence="3" type="primary">fabG_5</name>
    <name evidence="3" type="ORF">B879_02220</name>
</gene>
<dbReference type="Gene3D" id="3.40.50.720">
    <property type="entry name" value="NAD(P)-binding Rossmann-like Domain"/>
    <property type="match status" value="1"/>
</dbReference>
<dbReference type="PRINTS" id="PR00081">
    <property type="entry name" value="GDHRDH"/>
</dbReference>
<dbReference type="GO" id="GO:0004316">
    <property type="term" value="F:3-oxoacyl-[acyl-carrier-protein] reductase (NADPH) activity"/>
    <property type="evidence" value="ECO:0007669"/>
    <property type="project" value="UniProtKB-EC"/>
</dbReference>
<reference evidence="3 4" key="1">
    <citation type="journal article" date="2012" name="J. Bacteriol.">
        <title>Draft Genome Sequence of Cecembia lonarensis Strain LW9T, Isolated from Lonar Lake, a Haloalkaline Lake in India.</title>
        <authorList>
            <person name="Shivaji S."/>
            <person name="Ara S."/>
            <person name="Singh A."/>
            <person name="Pinnaka A.K."/>
        </authorList>
    </citation>
    <scope>NUCLEOTIDE SEQUENCE [LARGE SCALE GENOMIC DNA]</scope>
    <source>
        <strain evidence="3 4">LW9</strain>
    </source>
</reference>